<dbReference type="Proteomes" id="UP000257109">
    <property type="component" value="Unassembled WGS sequence"/>
</dbReference>
<accession>A0A371I7H9</accession>
<dbReference type="PANTHER" id="PTHR35046:SF9">
    <property type="entry name" value="RNA-DIRECTED DNA POLYMERASE"/>
    <property type="match status" value="1"/>
</dbReference>
<feature type="non-terminal residue" evidence="1">
    <location>
        <position position="1"/>
    </location>
</feature>
<comment type="caution">
    <text evidence="1">The sequence shown here is derived from an EMBL/GenBank/DDBJ whole genome shotgun (WGS) entry which is preliminary data.</text>
</comment>
<gene>
    <name evidence="1" type="ORF">CR513_04418</name>
</gene>
<organism evidence="1 2">
    <name type="scientific">Mucuna pruriens</name>
    <name type="common">Velvet bean</name>
    <name type="synonym">Dolichos pruriens</name>
    <dbReference type="NCBI Taxonomy" id="157652"/>
    <lineage>
        <taxon>Eukaryota</taxon>
        <taxon>Viridiplantae</taxon>
        <taxon>Streptophyta</taxon>
        <taxon>Embryophyta</taxon>
        <taxon>Tracheophyta</taxon>
        <taxon>Spermatophyta</taxon>
        <taxon>Magnoliopsida</taxon>
        <taxon>eudicotyledons</taxon>
        <taxon>Gunneridae</taxon>
        <taxon>Pentapetalae</taxon>
        <taxon>rosids</taxon>
        <taxon>fabids</taxon>
        <taxon>Fabales</taxon>
        <taxon>Fabaceae</taxon>
        <taxon>Papilionoideae</taxon>
        <taxon>50 kb inversion clade</taxon>
        <taxon>NPAAA clade</taxon>
        <taxon>indigoferoid/millettioid clade</taxon>
        <taxon>Phaseoleae</taxon>
        <taxon>Mucuna</taxon>
    </lineage>
</organism>
<dbReference type="OrthoDB" id="1934635at2759"/>
<name>A0A371I7H9_MUCPR</name>
<evidence type="ECO:0000313" key="1">
    <source>
        <dbReference type="EMBL" id="RDY10978.1"/>
    </source>
</evidence>
<sequence length="96" mass="11578">MSREKGERGVDIKLFIKTVQEQFKALNARLNDLQSISRYNENARRRKSEPRRDNYLGNIKMTIPTFQGKNDLEVYLEWERKVEHVFDCHNYSEEKK</sequence>
<proteinExistence type="predicted"/>
<dbReference type="PANTHER" id="PTHR35046">
    <property type="entry name" value="ZINC KNUCKLE (CCHC-TYPE) FAMILY PROTEIN"/>
    <property type="match status" value="1"/>
</dbReference>
<dbReference type="EMBL" id="QJKJ01000735">
    <property type="protein sequence ID" value="RDY10978.1"/>
    <property type="molecule type" value="Genomic_DNA"/>
</dbReference>
<evidence type="ECO:0000313" key="2">
    <source>
        <dbReference type="Proteomes" id="UP000257109"/>
    </source>
</evidence>
<keyword evidence="2" id="KW-1185">Reference proteome</keyword>
<reference evidence="1" key="1">
    <citation type="submission" date="2018-05" db="EMBL/GenBank/DDBJ databases">
        <title>Draft genome of Mucuna pruriens seed.</title>
        <authorList>
            <person name="Nnadi N.E."/>
            <person name="Vos R."/>
            <person name="Hasami M.H."/>
            <person name="Devisetty U.K."/>
            <person name="Aguiy J.C."/>
        </authorList>
    </citation>
    <scope>NUCLEOTIDE SEQUENCE [LARGE SCALE GENOMIC DNA]</scope>
    <source>
        <strain evidence="1">JCA_2017</strain>
    </source>
</reference>
<feature type="non-terminal residue" evidence="1">
    <location>
        <position position="96"/>
    </location>
</feature>
<dbReference type="AlphaFoldDB" id="A0A371I7H9"/>
<protein>
    <submittedName>
        <fullName evidence="1">Uncharacterized protein</fullName>
    </submittedName>
</protein>